<feature type="non-terminal residue" evidence="5">
    <location>
        <position position="814"/>
    </location>
</feature>
<name>A0ABD1D8A1_CULPP</name>
<reference evidence="5 6" key="1">
    <citation type="submission" date="2024-05" db="EMBL/GenBank/DDBJ databases">
        <title>Culex pipiens pipiens assembly and annotation.</title>
        <authorList>
            <person name="Alout H."/>
            <person name="Durand T."/>
        </authorList>
    </citation>
    <scope>NUCLEOTIDE SEQUENCE [LARGE SCALE GENOMIC DNA]</scope>
    <source>
        <strain evidence="5">HA-2024</strain>
        <tissue evidence="5">Whole body</tissue>
    </source>
</reference>
<dbReference type="InterPro" id="IPR024626">
    <property type="entry name" value="Kri1-like_C"/>
</dbReference>
<evidence type="ECO:0000256" key="1">
    <source>
        <dbReference type="ARBA" id="ARBA00007473"/>
    </source>
</evidence>
<feature type="region of interest" description="Disordered" evidence="3">
    <location>
        <begin position="306"/>
        <end position="330"/>
    </location>
</feature>
<evidence type="ECO:0000256" key="3">
    <source>
        <dbReference type="SAM" id="MobiDB-lite"/>
    </source>
</evidence>
<feature type="compositionally biased region" description="Acidic residues" evidence="3">
    <location>
        <begin position="639"/>
        <end position="648"/>
    </location>
</feature>
<dbReference type="Pfam" id="PF05178">
    <property type="entry name" value="Kri1"/>
    <property type="match status" value="1"/>
</dbReference>
<dbReference type="EMBL" id="JBEHCU010006968">
    <property type="protein sequence ID" value="KAL1395833.1"/>
    <property type="molecule type" value="Genomic_DNA"/>
</dbReference>
<feature type="compositionally biased region" description="Basic and acidic residues" evidence="3">
    <location>
        <begin position="181"/>
        <end position="194"/>
    </location>
</feature>
<proteinExistence type="inferred from homology"/>
<organism evidence="5 6">
    <name type="scientific">Culex pipiens pipiens</name>
    <name type="common">Northern house mosquito</name>
    <dbReference type="NCBI Taxonomy" id="38569"/>
    <lineage>
        <taxon>Eukaryota</taxon>
        <taxon>Metazoa</taxon>
        <taxon>Ecdysozoa</taxon>
        <taxon>Arthropoda</taxon>
        <taxon>Hexapoda</taxon>
        <taxon>Insecta</taxon>
        <taxon>Pterygota</taxon>
        <taxon>Neoptera</taxon>
        <taxon>Endopterygota</taxon>
        <taxon>Diptera</taxon>
        <taxon>Nematocera</taxon>
        <taxon>Culicoidea</taxon>
        <taxon>Culicidae</taxon>
        <taxon>Culicinae</taxon>
        <taxon>Culicini</taxon>
        <taxon>Culex</taxon>
        <taxon>Culex</taxon>
    </lineage>
</organism>
<comment type="caution">
    <text evidence="5">The sequence shown here is derived from an EMBL/GenBank/DDBJ whole genome shotgun (WGS) entry which is preliminary data.</text>
</comment>
<feature type="compositionally biased region" description="Basic and acidic residues" evidence="3">
    <location>
        <begin position="443"/>
        <end position="453"/>
    </location>
</feature>
<protein>
    <recommendedName>
        <fullName evidence="2">Protein KRI1 homolog</fullName>
    </recommendedName>
</protein>
<dbReference type="InterPro" id="IPR018034">
    <property type="entry name" value="Kri1"/>
</dbReference>
<sequence length="814" mass="95465">MGKIPLFHESDQEEEEQIGFQTNKSYAKHYDEFRRKEVLGQLKNLEQEDESSSSEDETTDEEVVDAEFDKEFFRTLAYLKRRDPAKYKEKPAFFEHVKPVEEVALEKRKKKEKPMTLKDYERKVMLEKGGIFEDEEELARPRAESPSLVQQQEELKDEIKQALSKIDTDDDEDEQDAKGGLLKERSKSKDETEREQADYLLWLADKKSKEPPSEEVKPLEPLKDFWSSKHLSKEDAFLKDYILNKRFVDNSGDIPTYEDIVATSEDEEELEKQEEYERRYNFRFEEPDSEFVKRYPRNVEESVRIERNKRKEQRQALKERKQREKEQQKRELEELKAIKLQEIKERIQKLKEIAATDNMAIKEEDLESDFDPDEHDRRMQRMFDDEYYGVDEGDQKPEFPDLDEELGIENYDREKGAIADEYNDGPHCEDDDFVMDADYEESQATKDHKKEMQEELLEATSSRKKKKGKKMSKFAEVLRKDKPLFDPEDEKTYGQYIDEYYKLDYEDIIGDTPCRFKYVETVPNDFGLSVEEILMANTRELNRWASVKKTVQIRPKYTELGEIEVYKRKAQNESLKKKILPSLYKDQDDSEEDEEVKQNKVTKFVEDEKPAETDETNQAKDKKKKKKKKKAVDDKPKDEDEQVVEEEPVDKKAVSTENDEEEKQDPPAKKSKKKNKSKINDQLEVDDGAPTEAADHAAEGGQKRKLQSGDDSLSQPKKKKRFDKHNKHRTPEGPAANQFSSLFVHQKCTKWIASRSCITATRIPVLFGWISDRRFFLSTSSDSTSSSSPPFSLTSTTTEGAEREQQLVALDHSK</sequence>
<feature type="compositionally biased region" description="Basic residues" evidence="3">
    <location>
        <begin position="621"/>
        <end position="630"/>
    </location>
</feature>
<gene>
    <name evidence="5" type="ORF">pipiens_010950</name>
</gene>
<feature type="compositionally biased region" description="Basic residues" evidence="3">
    <location>
        <begin position="462"/>
        <end position="471"/>
    </location>
</feature>
<evidence type="ECO:0000259" key="4">
    <source>
        <dbReference type="Pfam" id="PF12936"/>
    </source>
</evidence>
<accession>A0ABD1D8A1</accession>
<dbReference type="AlphaFoldDB" id="A0ABD1D8A1"/>
<feature type="compositionally biased region" description="Basic and acidic residues" evidence="3">
    <location>
        <begin position="800"/>
        <end position="814"/>
    </location>
</feature>
<feature type="compositionally biased region" description="Low complexity" evidence="3">
    <location>
        <begin position="779"/>
        <end position="798"/>
    </location>
</feature>
<keyword evidence="6" id="KW-1185">Reference proteome</keyword>
<feature type="compositionally biased region" description="Acidic residues" evidence="3">
    <location>
        <begin position="47"/>
        <end position="64"/>
    </location>
</feature>
<feature type="compositionally biased region" description="Basic residues" evidence="3">
    <location>
        <begin position="716"/>
        <end position="728"/>
    </location>
</feature>
<feature type="region of interest" description="Disordered" evidence="3">
    <location>
        <begin position="131"/>
        <end position="194"/>
    </location>
</feature>
<feature type="region of interest" description="Disordered" evidence="3">
    <location>
        <begin position="41"/>
        <end position="64"/>
    </location>
</feature>
<feature type="compositionally biased region" description="Basic and acidic residues" evidence="3">
    <location>
        <begin position="693"/>
        <end position="702"/>
    </location>
</feature>
<evidence type="ECO:0000256" key="2">
    <source>
        <dbReference type="ARBA" id="ARBA00017294"/>
    </source>
</evidence>
<dbReference type="Proteomes" id="UP001562425">
    <property type="component" value="Unassembled WGS sequence"/>
</dbReference>
<evidence type="ECO:0000313" key="5">
    <source>
        <dbReference type="EMBL" id="KAL1395833.1"/>
    </source>
</evidence>
<feature type="region of interest" description="Disordered" evidence="3">
    <location>
        <begin position="779"/>
        <end position="814"/>
    </location>
</feature>
<feature type="domain" description="Kri1-like C-terminal" evidence="4">
    <location>
        <begin position="492"/>
        <end position="579"/>
    </location>
</feature>
<dbReference type="Pfam" id="PF12936">
    <property type="entry name" value="Kri1_C"/>
    <property type="match status" value="1"/>
</dbReference>
<feature type="region of interest" description="Disordered" evidence="3">
    <location>
        <begin position="440"/>
        <end position="471"/>
    </location>
</feature>
<dbReference type="PANTHER" id="PTHR14490:SF5">
    <property type="entry name" value="PROTEIN KRI1 HOMOLOG"/>
    <property type="match status" value="1"/>
</dbReference>
<comment type="similarity">
    <text evidence="1">Belongs to the KRI1 family.</text>
</comment>
<feature type="compositionally biased region" description="Basic and acidic residues" evidence="3">
    <location>
        <begin position="603"/>
        <end position="620"/>
    </location>
</feature>
<dbReference type="PANTHER" id="PTHR14490">
    <property type="entry name" value="ZINC FINGER, ZZ TYPE"/>
    <property type="match status" value="1"/>
</dbReference>
<feature type="region of interest" description="Disordered" evidence="3">
    <location>
        <begin position="578"/>
        <end position="737"/>
    </location>
</feature>
<evidence type="ECO:0000313" key="6">
    <source>
        <dbReference type="Proteomes" id="UP001562425"/>
    </source>
</evidence>
<feature type="compositionally biased region" description="Basic and acidic residues" evidence="3">
    <location>
        <begin position="313"/>
        <end position="330"/>
    </location>
</feature>